<dbReference type="Gene3D" id="3.40.50.300">
    <property type="entry name" value="P-loop containing nucleotide triphosphate hydrolases"/>
    <property type="match status" value="2"/>
</dbReference>
<evidence type="ECO:0000259" key="3">
    <source>
        <dbReference type="SMART" id="SM00487"/>
    </source>
</evidence>
<keyword evidence="1" id="KW-0175">Coiled coil</keyword>
<keyword evidence="5" id="KW-1185">Reference proteome</keyword>
<evidence type="ECO:0000256" key="2">
    <source>
        <dbReference type="SAM" id="MobiDB-lite"/>
    </source>
</evidence>
<dbReference type="InterPro" id="IPR027417">
    <property type="entry name" value="P-loop_NTPase"/>
</dbReference>
<protein>
    <submittedName>
        <fullName evidence="4">DEAD/DEAH box helicase family protein</fullName>
    </submittedName>
</protein>
<dbReference type="InterPro" id="IPR001650">
    <property type="entry name" value="Helicase_C-like"/>
</dbReference>
<dbReference type="EMBL" id="CP104146">
    <property type="protein sequence ID" value="UWU19552.1"/>
    <property type="molecule type" value="Genomic_DNA"/>
</dbReference>
<dbReference type="PROSITE" id="PS00092">
    <property type="entry name" value="N6_MTASE"/>
    <property type="match status" value="1"/>
</dbReference>
<keyword evidence="4" id="KW-0547">Nucleotide-binding</keyword>
<sequence length="1699" mass="188001">MSHDDPFTIDLFGNTALSSGLGLGATAFGSDFGPGDDDDPDPASPAPAMPVAAIVPPPSMAARSRGSNFHLADSRGLAKGWKQRARDNIAAIALASKIEADERAATREEQEKLIRFTGFGASDLANGVFRRPGEVDFRKGWDEIGAALEDAVGESDYASLARCTQYAHFTPEFIVRAIWSGLKRLGWRGGRVLEPGIGTGLFPALMPEVMRGVSHVTGIELDPVTARIVRLLQPRARIVTGDFARTELPASFDLALGNPPFSDRTVRSDRAYRPLGLRLHDYFIARSIDLLKPGALAAFATSSGTMDKADVSAREHIAKTADLIAAIRLPEGSFRVEAGTDVVVDILFFRKRKAGESEGDLSWLDTGEVQPATADEGAIRVNRWFAQYPDFVLGTHALTSGPFGETYTCLPRAGVNLDAALSAAIDLLPEALYDGEPTGIDFDLEEAADQGVVDLPSERHVREGSFFFDNARGLMQVIDGEPVAVKVRKGRSADGIPEKHVRIIRKLIPIRDAVRAVLKAQELDRPWKDSQVKLRIAWSSFVRDFGPINHTAVSIAQDPETGETREHHRRPNLQPFLDDPDCWLVASTEDYDLENNTARPGPIFSERVISPPAPPEITSAADALAVVLNERGHVDPDHIAELLHREVADVAAELGSAIFRDPADGSWQMADAYLSGPVRDKLKIAEAAAALDPAYERNVLALQDVQPADLRPSDITARLGAPWIPAADIVAFVHETMGAEIRIHHMPELASWTVEARQLGYNAAGTSEWGTERRHAGELLADALNSRVPQIFDTIREGDSERRVLNIVDTEAAKEKLQKIKVAFQNWLWSDPDRTDRLARIYNDRFNNIAPRAFDGSHLQLPGASSAFSLYGHQKRGIWRIISSGSTYLAHAVGAGKTMTMAAAIMEQRRLGLIAKAMLVVPGHCLAQAAREFLALYPNARILVADETNFSKDKRARFLSRAATAVWDAIIITHSAFRFIGIPCAFEQQMIHDELELYETLLTKVESDDRVSLKRLERLKEGLQERLEALSTRKDDLLTIAEIGVDQIIVDEAQEFRKLSFATNMSTLKGVDPNGSQRAWDLYVKARFIATKNPGRALVLASGTPITNTLGEMYTVQRLMDHAALMERGLHEFDAWASTFGDTTTELELQPSGKYKPVSRFASFVNVPELIAMFRSFADVVMPSDLRQYVKVPEVSTGRRQIVTSKPTQSFKNYQTMLDARIKAIEERDRPPEPGEDILLSVITDGRHAAIDLRLVDADNDNEPDNKLNNLVANAFRIWNQTSESTYVRPDGKPFELPGAAQMIFSDLGTISVEKTRGFSAYRWIRDELIRLGVPASEIAFMQDFKKSEAKQRLFSDVRAGKIRFLIGSSETMGTGVNAQLRLKALHHLDVPWLPSQIEQREGRIIRQGNQNDEIDIFAYATEGSLDATMWQNNERKARFIAAALSGDTSIRKLEDLGEGQANQFAFAKAIASGDQRLMQKAGLEAEIARLERLRAAHIDDQHAVRRQIRDAERDIDYSTRRLMQIGEDIERLVPTSGEAFAMTVIGNPYTDRKQAGRALMKEILTLVQLQQQGENVIASIGGFDLEYQGQRFGKDGYRYTTMLLRTGAEYEIELPVTVTPLGAISRLEHALGGLEEERERYRQRLVDAERRLASYRSREQGAEFSFAGELAEKRRSLAQVDEALAAETVLNAPISQAA</sequence>
<feature type="domain" description="Helicase ATP-binding" evidence="3">
    <location>
        <begin position="866"/>
        <end position="1133"/>
    </location>
</feature>
<evidence type="ECO:0000256" key="1">
    <source>
        <dbReference type="SAM" id="Coils"/>
    </source>
</evidence>
<accession>A0ABY5XZ89</accession>
<proteinExistence type="predicted"/>
<dbReference type="Pfam" id="PF00271">
    <property type="entry name" value="Helicase_C"/>
    <property type="match status" value="1"/>
</dbReference>
<dbReference type="SMART" id="SM00487">
    <property type="entry name" value="DEXDc"/>
    <property type="match status" value="1"/>
</dbReference>
<keyword evidence="4" id="KW-0378">Hydrolase</keyword>
<geneLocation type="plasmid" evidence="4 5">
    <name>pWSM1592_3</name>
</geneLocation>
<dbReference type="InterPro" id="IPR002052">
    <property type="entry name" value="DNA_methylase_N6_adenine_CS"/>
</dbReference>
<gene>
    <name evidence="4" type="ORF">N2599_36575</name>
</gene>
<evidence type="ECO:0000313" key="5">
    <source>
        <dbReference type="Proteomes" id="UP001060123"/>
    </source>
</evidence>
<dbReference type="InterPro" id="IPR029063">
    <property type="entry name" value="SAM-dependent_MTases_sf"/>
</dbReference>
<keyword evidence="4" id="KW-0614">Plasmid</keyword>
<feature type="coiled-coil region" evidence="1">
    <location>
        <begin position="1625"/>
        <end position="1659"/>
    </location>
</feature>
<dbReference type="PANTHER" id="PTHR41313:SF1">
    <property type="entry name" value="DNA METHYLASE ADENINE-SPECIFIC DOMAIN-CONTAINING PROTEIN"/>
    <property type="match status" value="1"/>
</dbReference>
<evidence type="ECO:0000313" key="4">
    <source>
        <dbReference type="EMBL" id="UWU19552.1"/>
    </source>
</evidence>
<feature type="coiled-coil region" evidence="1">
    <location>
        <begin position="1013"/>
        <end position="1040"/>
    </location>
</feature>
<dbReference type="SUPFAM" id="SSF53335">
    <property type="entry name" value="S-adenosyl-L-methionine-dependent methyltransferases"/>
    <property type="match status" value="1"/>
</dbReference>
<dbReference type="CDD" id="cd02440">
    <property type="entry name" value="AdoMet_MTases"/>
    <property type="match status" value="1"/>
</dbReference>
<dbReference type="InterPro" id="IPR014001">
    <property type="entry name" value="Helicase_ATP-bd"/>
</dbReference>
<dbReference type="InterPro" id="IPR006935">
    <property type="entry name" value="Helicase/UvrB_N"/>
</dbReference>
<organism evidence="4 5">
    <name type="scientific">Rhizobium sullae</name>
    <name type="common">Rhizobium hedysari</name>
    <dbReference type="NCBI Taxonomy" id="50338"/>
    <lineage>
        <taxon>Bacteria</taxon>
        <taxon>Pseudomonadati</taxon>
        <taxon>Pseudomonadota</taxon>
        <taxon>Alphaproteobacteria</taxon>
        <taxon>Hyphomicrobiales</taxon>
        <taxon>Rhizobiaceae</taxon>
        <taxon>Rhizobium/Agrobacterium group</taxon>
        <taxon>Rhizobium</taxon>
    </lineage>
</organism>
<feature type="region of interest" description="Disordered" evidence="2">
    <location>
        <begin position="28"/>
        <end position="51"/>
    </location>
</feature>
<keyword evidence="4" id="KW-0347">Helicase</keyword>
<dbReference type="SUPFAM" id="SSF52540">
    <property type="entry name" value="P-loop containing nucleoside triphosphate hydrolases"/>
    <property type="match status" value="2"/>
</dbReference>
<dbReference type="Gene3D" id="3.40.50.150">
    <property type="entry name" value="Vaccinia Virus protein VP39"/>
    <property type="match status" value="1"/>
</dbReference>
<dbReference type="RefSeq" id="WP_027512938.1">
    <property type="nucleotide sequence ID" value="NZ_CP104146.1"/>
</dbReference>
<reference evidence="4" key="1">
    <citation type="submission" date="2022-09" db="EMBL/GenBank/DDBJ databases">
        <title>Australian commercial rhizobial inoculants.</title>
        <authorList>
            <person name="Kohlmeier M.G."/>
            <person name="O'Hara G.W."/>
            <person name="Colombi E."/>
            <person name="Ramsay J.P."/>
            <person name="Terpolilli J."/>
        </authorList>
    </citation>
    <scope>NUCLEOTIDE SEQUENCE</scope>
    <source>
        <strain evidence="4">WSM1592</strain>
        <plasmid evidence="4">pWSM1592_3</plasmid>
    </source>
</reference>
<keyword evidence="4" id="KW-0067">ATP-binding</keyword>
<name>A0ABY5XZ89_RHISU</name>
<dbReference type="InterPro" id="IPR052933">
    <property type="entry name" value="DNA_Protect_Modify"/>
</dbReference>
<dbReference type="GO" id="GO:0004386">
    <property type="term" value="F:helicase activity"/>
    <property type="evidence" value="ECO:0007669"/>
    <property type="project" value="UniProtKB-KW"/>
</dbReference>
<dbReference type="PANTHER" id="PTHR41313">
    <property type="entry name" value="ADENINE-SPECIFIC METHYLTRANSFERASE"/>
    <property type="match status" value="1"/>
</dbReference>
<dbReference type="Pfam" id="PF04851">
    <property type="entry name" value="ResIII"/>
    <property type="match status" value="1"/>
</dbReference>
<dbReference type="Proteomes" id="UP001060123">
    <property type="component" value="Plasmid pWSM1592_3"/>
</dbReference>